<evidence type="ECO:0000313" key="1">
    <source>
        <dbReference type="EMBL" id="SFD25435.1"/>
    </source>
</evidence>
<organism evidence="1 2">
    <name type="scientific">Algibacter pectinivorans</name>
    <dbReference type="NCBI Taxonomy" id="870482"/>
    <lineage>
        <taxon>Bacteria</taxon>
        <taxon>Pseudomonadati</taxon>
        <taxon>Bacteroidota</taxon>
        <taxon>Flavobacteriia</taxon>
        <taxon>Flavobacteriales</taxon>
        <taxon>Flavobacteriaceae</taxon>
        <taxon>Algibacter</taxon>
    </lineage>
</organism>
<dbReference type="RefSeq" id="WP_092852354.1">
    <property type="nucleotide sequence ID" value="NZ_FOMI01000007.1"/>
</dbReference>
<evidence type="ECO:0000313" key="2">
    <source>
        <dbReference type="Proteomes" id="UP000199439"/>
    </source>
</evidence>
<dbReference type="STRING" id="870482.SAMN04487987_107153"/>
<accession>A0A1I1QTT3</accession>
<dbReference type="Pfam" id="PF20001">
    <property type="entry name" value="DUF6428"/>
    <property type="match status" value="1"/>
</dbReference>
<dbReference type="InterPro" id="IPR045534">
    <property type="entry name" value="DUF6428"/>
</dbReference>
<proteinExistence type="predicted"/>
<dbReference type="Proteomes" id="UP000199439">
    <property type="component" value="Unassembled WGS sequence"/>
</dbReference>
<dbReference type="AlphaFoldDB" id="A0A1I1QTT3"/>
<reference evidence="2" key="1">
    <citation type="submission" date="2016-10" db="EMBL/GenBank/DDBJ databases">
        <authorList>
            <person name="Varghese N."/>
            <person name="Submissions S."/>
        </authorList>
    </citation>
    <scope>NUCLEOTIDE SEQUENCE [LARGE SCALE GENOMIC DNA]</scope>
    <source>
        <strain evidence="2">DSM 25730</strain>
    </source>
</reference>
<name>A0A1I1QTT3_9FLAO</name>
<gene>
    <name evidence="1" type="ORF">SAMN04487987_107153</name>
</gene>
<dbReference type="OrthoDB" id="66316at2"/>
<dbReference type="EMBL" id="FOMI01000007">
    <property type="protein sequence ID" value="SFD25435.1"/>
    <property type="molecule type" value="Genomic_DNA"/>
</dbReference>
<sequence>MKLSEVKSVLGRLETIGFQLPNGELVPNHFHVTEVGKITKHFIDCGGTERKENVVNFQLWNANDYDHRLHPEKLLSIIELSEKVLGIEDLDIEVEYQAETIGKFGLEFNGTNFLLSSKQTDCLAKDKCGIPAEKPKLRFSELNDEPCCTPDGNCC</sequence>
<protein>
    <submittedName>
        <fullName evidence="1">Uncharacterized protein</fullName>
    </submittedName>
</protein>
<keyword evidence="2" id="KW-1185">Reference proteome</keyword>